<accession>A0A0W0UKG7</accession>
<dbReference type="PANTHER" id="PTHR10953">
    <property type="entry name" value="UBIQUITIN-ACTIVATING ENZYME E1"/>
    <property type="match status" value="1"/>
</dbReference>
<feature type="domain" description="THIF-type NAD/FAD binding fold" evidence="1">
    <location>
        <begin position="101"/>
        <end position="348"/>
    </location>
</feature>
<dbReference type="GO" id="GO:0008641">
    <property type="term" value="F:ubiquitin-like modifier activating enzyme activity"/>
    <property type="evidence" value="ECO:0007669"/>
    <property type="project" value="InterPro"/>
</dbReference>
<organism evidence="2 3">
    <name type="scientific">Legionella jamestowniensis</name>
    <dbReference type="NCBI Taxonomy" id="455"/>
    <lineage>
        <taxon>Bacteria</taxon>
        <taxon>Pseudomonadati</taxon>
        <taxon>Pseudomonadota</taxon>
        <taxon>Gammaproteobacteria</taxon>
        <taxon>Legionellales</taxon>
        <taxon>Legionellaceae</taxon>
        <taxon>Legionella</taxon>
    </lineage>
</organism>
<dbReference type="PATRIC" id="fig|455.5.peg.2685"/>
<dbReference type="GO" id="GO:0005737">
    <property type="term" value="C:cytoplasm"/>
    <property type="evidence" value="ECO:0007669"/>
    <property type="project" value="TreeGrafter"/>
</dbReference>
<name>A0A0W0UKG7_9GAMM</name>
<keyword evidence="2" id="KW-0808">Transferase</keyword>
<dbReference type="PANTHER" id="PTHR10953:SF102">
    <property type="entry name" value="ADENYLYLTRANSFERASE AND SULFURTRANSFERASE MOCS3"/>
    <property type="match status" value="1"/>
</dbReference>
<dbReference type="Pfam" id="PF00899">
    <property type="entry name" value="ThiF"/>
    <property type="match status" value="1"/>
</dbReference>
<protein>
    <submittedName>
        <fullName evidence="2">Thiazole biosynthesis adenylyltransferase ThiF</fullName>
    </submittedName>
</protein>
<dbReference type="OrthoDB" id="9804286at2"/>
<dbReference type="InterPro" id="IPR035985">
    <property type="entry name" value="Ubiquitin-activating_enz"/>
</dbReference>
<dbReference type="Gene3D" id="3.40.50.720">
    <property type="entry name" value="NAD(P)-binding Rossmann-like Domain"/>
    <property type="match status" value="1"/>
</dbReference>
<dbReference type="GO" id="GO:0016779">
    <property type="term" value="F:nucleotidyltransferase activity"/>
    <property type="evidence" value="ECO:0007669"/>
    <property type="project" value="UniProtKB-KW"/>
</dbReference>
<sequence length="354" mass="39830">MKQIKLNDNLYLQPYESQIIIHLPDDQSLKIEERELFIDLLYEIKRSGLNGLEEVYKQITLNHDLSREEFNDLIETLSDNNIIKFKTDYTHSLSDKELIKYDRQIKSFATLQSNNIDDAIHFQEKIKSSSVGILGVGGVGSYVSYGLASMGIGKLTLIDHDHIELSNTARQMLYNENDIGKQKLEVAQQKLNLVNPSMDIVTINKRITSSLDLEPHLDNLDILILCADTPRGKIVYMVDDACQNKGCPFIFGLPSFNQITCGPLIIPNKTRSYSEIFPVPIEIDIADISVSEKEKTNLINSGLIATIIDPYNAIAGKLVALEVIKFLTGFLPCQLIDRVFNFDTNTLSSSITEV</sequence>
<dbReference type="RefSeq" id="WP_058450387.1">
    <property type="nucleotide sequence ID" value="NZ_CAAAJF010000001.1"/>
</dbReference>
<evidence type="ECO:0000259" key="1">
    <source>
        <dbReference type="Pfam" id="PF00899"/>
    </source>
</evidence>
<evidence type="ECO:0000313" key="3">
    <source>
        <dbReference type="Proteomes" id="UP000054715"/>
    </source>
</evidence>
<gene>
    <name evidence="2" type="ORF">Ljam_2551</name>
</gene>
<dbReference type="AlphaFoldDB" id="A0A0W0UKG7"/>
<dbReference type="STRING" id="455.Ljam_2551"/>
<dbReference type="SUPFAM" id="SSF69572">
    <property type="entry name" value="Activating enzymes of the ubiquitin-like proteins"/>
    <property type="match status" value="1"/>
</dbReference>
<dbReference type="InterPro" id="IPR000594">
    <property type="entry name" value="ThiF_NAD_FAD-bd"/>
</dbReference>
<dbReference type="InterPro" id="IPR045886">
    <property type="entry name" value="ThiF/MoeB/HesA"/>
</dbReference>
<keyword evidence="2" id="KW-0548">Nucleotidyltransferase</keyword>
<comment type="caution">
    <text evidence="2">The sequence shown here is derived from an EMBL/GenBank/DDBJ whole genome shotgun (WGS) entry which is preliminary data.</text>
</comment>
<reference evidence="2 3" key="1">
    <citation type="submission" date="2015-11" db="EMBL/GenBank/DDBJ databases">
        <title>Genomic analysis of 38 Legionella species identifies large and diverse effector repertoires.</title>
        <authorList>
            <person name="Burstein D."/>
            <person name="Amaro F."/>
            <person name="Zusman T."/>
            <person name="Lifshitz Z."/>
            <person name="Cohen O."/>
            <person name="Gilbert J.A."/>
            <person name="Pupko T."/>
            <person name="Shuman H.A."/>
            <person name="Segal G."/>
        </authorList>
    </citation>
    <scope>NUCLEOTIDE SEQUENCE [LARGE SCALE GENOMIC DNA]</scope>
    <source>
        <strain evidence="2 3">JA-26-G1-E2</strain>
    </source>
</reference>
<dbReference type="Proteomes" id="UP000054715">
    <property type="component" value="Unassembled WGS sequence"/>
</dbReference>
<evidence type="ECO:0000313" key="2">
    <source>
        <dbReference type="EMBL" id="KTD08356.1"/>
    </source>
</evidence>
<dbReference type="EMBL" id="LNYG01000013">
    <property type="protein sequence ID" value="KTD08356.1"/>
    <property type="molecule type" value="Genomic_DNA"/>
</dbReference>
<dbReference type="GO" id="GO:0004792">
    <property type="term" value="F:thiosulfate-cyanide sulfurtransferase activity"/>
    <property type="evidence" value="ECO:0007669"/>
    <property type="project" value="TreeGrafter"/>
</dbReference>
<proteinExistence type="predicted"/>